<dbReference type="SUPFAM" id="SSF52540">
    <property type="entry name" value="P-loop containing nucleoside triphosphate hydrolases"/>
    <property type="match status" value="1"/>
</dbReference>
<comment type="activity regulation">
    <text evidence="12">Allosterically activated by GTP, when glutamine is the substrate; GTP has no effect on the reaction when ammonia is the substrate. The allosteric effector GTP functions by stabilizing the protein conformation that binds the tetrahedral intermediate(s) formed during glutamine hydrolysis. Inhibited by the product CTP, via allosteric rather than competitive inhibition.</text>
</comment>
<dbReference type="HAMAP" id="MF_01227">
    <property type="entry name" value="PyrG"/>
    <property type="match status" value="1"/>
</dbReference>
<dbReference type="GO" id="GO:0004359">
    <property type="term" value="F:glutaminase activity"/>
    <property type="evidence" value="ECO:0007669"/>
    <property type="project" value="RHEA"/>
</dbReference>
<dbReference type="GO" id="GO:0005829">
    <property type="term" value="C:cytosol"/>
    <property type="evidence" value="ECO:0007669"/>
    <property type="project" value="TreeGrafter"/>
</dbReference>
<dbReference type="Gene3D" id="3.40.50.300">
    <property type="entry name" value="P-loop containing nucleotide triphosphate hydrolases"/>
    <property type="match status" value="1"/>
</dbReference>
<dbReference type="InterPro" id="IPR029062">
    <property type="entry name" value="Class_I_gatase-like"/>
</dbReference>
<feature type="binding site" evidence="12">
    <location>
        <begin position="186"/>
        <end position="191"/>
    </location>
    <ligand>
        <name>UTP</name>
        <dbReference type="ChEBI" id="CHEBI:46398"/>
    </ligand>
</feature>
<feature type="domain" description="Glutamine amidotransferase" evidence="13">
    <location>
        <begin position="300"/>
        <end position="533"/>
    </location>
</feature>
<dbReference type="Pfam" id="PF06418">
    <property type="entry name" value="CTP_synth_N"/>
    <property type="match status" value="1"/>
</dbReference>
<evidence type="ECO:0000259" key="14">
    <source>
        <dbReference type="Pfam" id="PF06418"/>
    </source>
</evidence>
<feature type="binding site" evidence="12">
    <location>
        <begin position="186"/>
        <end position="191"/>
    </location>
    <ligand>
        <name>CTP</name>
        <dbReference type="ChEBI" id="CHEBI:37563"/>
        <note>allosteric inhibitor</note>
    </ligand>
</feature>
<dbReference type="MEROPS" id="C26.964"/>
<dbReference type="OrthoDB" id="9801107at2"/>
<evidence type="ECO:0000256" key="2">
    <source>
        <dbReference type="ARBA" id="ARBA00007533"/>
    </source>
</evidence>
<sequence precursor="true">MTKFIFVTGGVVSSLGKGIAAASLAAILEARGLKVTLVKLDPYINVDPGTMSPLQHGEVFVTDDGAETDLDLGHYERFIDANMTSRNNHTTGQIYENVIRKERRGEYLGNTVQVIPHITDEIKRCIYEGAGDADVALIEIGGTVGDIESLPFLETIRQMATELERDRALFIHLTLVPYINSAGEIKTKPTQHSVKELRTIGIQPDVLLCRMDRDLPESERRKIALFTNVPERSVITAKDVDSIYKIPMELHRQGLDDIVVKHLSIDAQPADLSQWQKVHESLSNPEGEVNIAMVGKYMELTEAYKSLSESLIHAGIHTRTKVNVHYVDSEQIEKSGTDCIANMDAVLVPGGFGKRGVEGMIQTAQFAREQQVPYLGICLGMQVAVIEYARHKAGLDNAFSTEFDMQTPHPVIGLITEWQNTDGSTEQRDADSDLGGTMRLGGYHCSLAEGSKAREIYGKPEIVERHRHRYEFNNNYKQQLEQAGLVFSGMSRDNNLAEMIEIPGHPWFVACQFHPEFTSTPRHGHPLFEGFIRAASQQRQKRGS</sequence>
<keyword evidence="5 12" id="KW-0547">Nucleotide-binding</keyword>
<dbReference type="FunFam" id="3.40.50.300:FF:000009">
    <property type="entry name" value="CTP synthase"/>
    <property type="match status" value="1"/>
</dbReference>
<dbReference type="EMBL" id="CP003380">
    <property type="protein sequence ID" value="AFJ01470.1"/>
    <property type="molecule type" value="Genomic_DNA"/>
</dbReference>
<keyword evidence="9 12" id="KW-0665">Pyrimidine biosynthesis</keyword>
<dbReference type="FunFam" id="3.40.50.880:FF:000002">
    <property type="entry name" value="CTP synthase"/>
    <property type="match status" value="1"/>
</dbReference>
<dbReference type="InterPro" id="IPR027417">
    <property type="entry name" value="P-loop_NTPase"/>
</dbReference>
<comment type="catalytic activity">
    <reaction evidence="10 12">
        <text>UTP + L-glutamine + ATP + H2O = CTP + L-glutamate + ADP + phosphate + 2 H(+)</text>
        <dbReference type="Rhea" id="RHEA:26426"/>
        <dbReference type="ChEBI" id="CHEBI:15377"/>
        <dbReference type="ChEBI" id="CHEBI:15378"/>
        <dbReference type="ChEBI" id="CHEBI:29985"/>
        <dbReference type="ChEBI" id="CHEBI:30616"/>
        <dbReference type="ChEBI" id="CHEBI:37563"/>
        <dbReference type="ChEBI" id="CHEBI:43474"/>
        <dbReference type="ChEBI" id="CHEBI:46398"/>
        <dbReference type="ChEBI" id="CHEBI:58359"/>
        <dbReference type="ChEBI" id="CHEBI:456216"/>
        <dbReference type="EC" id="6.3.4.2"/>
    </reaction>
</comment>
<keyword evidence="4 12" id="KW-0479">Metal-binding</keyword>
<feature type="binding site" evidence="12">
    <location>
        <begin position="238"/>
        <end position="240"/>
    </location>
    <ligand>
        <name>ATP</name>
        <dbReference type="ChEBI" id="CHEBI:30616"/>
    </ligand>
</feature>
<feature type="binding site" evidence="12">
    <location>
        <position position="469"/>
    </location>
    <ligand>
        <name>L-glutamine</name>
        <dbReference type="ChEBI" id="CHEBI:58359"/>
    </ligand>
</feature>
<evidence type="ECO:0000313" key="16">
    <source>
        <dbReference type="Proteomes" id="UP000009145"/>
    </source>
</evidence>
<dbReference type="GO" id="GO:0042802">
    <property type="term" value="F:identical protein binding"/>
    <property type="evidence" value="ECO:0007669"/>
    <property type="project" value="TreeGrafter"/>
</dbReference>
<dbReference type="InterPro" id="IPR017456">
    <property type="entry name" value="CTP_synthase_N"/>
</dbReference>
<evidence type="ECO:0000256" key="5">
    <source>
        <dbReference type="ARBA" id="ARBA00022741"/>
    </source>
</evidence>
<comment type="catalytic activity">
    <reaction evidence="12">
        <text>L-glutamine + H2O = L-glutamate + NH4(+)</text>
        <dbReference type="Rhea" id="RHEA:15889"/>
        <dbReference type="ChEBI" id="CHEBI:15377"/>
        <dbReference type="ChEBI" id="CHEBI:28938"/>
        <dbReference type="ChEBI" id="CHEBI:29985"/>
        <dbReference type="ChEBI" id="CHEBI:58359"/>
    </reaction>
</comment>
<dbReference type="GO" id="GO:0046872">
    <property type="term" value="F:metal ion binding"/>
    <property type="evidence" value="ECO:0007669"/>
    <property type="project" value="UniProtKB-KW"/>
</dbReference>
<dbReference type="Gene3D" id="3.40.50.880">
    <property type="match status" value="1"/>
</dbReference>
<dbReference type="GO" id="GO:0003883">
    <property type="term" value="F:CTP synthase activity"/>
    <property type="evidence" value="ECO:0007669"/>
    <property type="project" value="UniProtKB-UniRule"/>
</dbReference>
<evidence type="ECO:0000256" key="1">
    <source>
        <dbReference type="ARBA" id="ARBA00005171"/>
    </source>
</evidence>
<dbReference type="KEGG" id="mec:Q7C_291"/>
<evidence type="ECO:0000256" key="11">
    <source>
        <dbReference type="ARBA" id="ARBA00059148"/>
    </source>
</evidence>
<dbReference type="PANTHER" id="PTHR11550">
    <property type="entry name" value="CTP SYNTHASE"/>
    <property type="match status" value="1"/>
</dbReference>
<evidence type="ECO:0000313" key="15">
    <source>
        <dbReference type="EMBL" id="AFJ01470.1"/>
    </source>
</evidence>
<evidence type="ECO:0000256" key="9">
    <source>
        <dbReference type="ARBA" id="ARBA00022975"/>
    </source>
</evidence>
<feature type="binding site" evidence="12">
    <location>
        <position position="13"/>
    </location>
    <ligand>
        <name>CTP</name>
        <dbReference type="ChEBI" id="CHEBI:37563"/>
        <note>allosteric inhibitor</note>
    </ligand>
</feature>
<dbReference type="Pfam" id="PF00117">
    <property type="entry name" value="GATase"/>
    <property type="match status" value="1"/>
</dbReference>
<feature type="binding site" evidence="12">
    <location>
        <position position="71"/>
    </location>
    <ligand>
        <name>Mg(2+)</name>
        <dbReference type="ChEBI" id="CHEBI:18420"/>
    </ligand>
</feature>
<evidence type="ECO:0000259" key="13">
    <source>
        <dbReference type="Pfam" id="PF00117"/>
    </source>
</evidence>
<dbReference type="GO" id="GO:0019856">
    <property type="term" value="P:pyrimidine nucleobase biosynthetic process"/>
    <property type="evidence" value="ECO:0007669"/>
    <property type="project" value="TreeGrafter"/>
</dbReference>
<comment type="similarity">
    <text evidence="2 12">Belongs to the CTP synthase family.</text>
</comment>
<proteinExistence type="inferred from homology"/>
<gene>
    <name evidence="12" type="primary">pyrG</name>
    <name evidence="15" type="ordered locus">Q7C_291</name>
</gene>
<feature type="binding site" evidence="12">
    <location>
        <position position="139"/>
    </location>
    <ligand>
        <name>Mg(2+)</name>
        <dbReference type="ChEBI" id="CHEBI:18420"/>
    </ligand>
</feature>
<dbReference type="SUPFAM" id="SSF52317">
    <property type="entry name" value="Class I glutamine amidotransferase-like"/>
    <property type="match status" value="1"/>
</dbReference>
<name>I1YEX7_METFJ</name>
<comment type="caution">
    <text evidence="12">Lacks conserved residue(s) required for the propagation of feature annotation.</text>
</comment>
<evidence type="ECO:0000256" key="8">
    <source>
        <dbReference type="ARBA" id="ARBA00022962"/>
    </source>
</evidence>
<evidence type="ECO:0000256" key="10">
    <source>
        <dbReference type="ARBA" id="ARBA00047781"/>
    </source>
</evidence>
<evidence type="ECO:0000256" key="7">
    <source>
        <dbReference type="ARBA" id="ARBA00022842"/>
    </source>
</evidence>
<comment type="pathway">
    <text evidence="1 12">Pyrimidine metabolism; CTP biosynthesis via de novo pathway; CTP from UDP: step 2/2.</text>
</comment>
<evidence type="ECO:0000256" key="3">
    <source>
        <dbReference type="ARBA" id="ARBA00022598"/>
    </source>
</evidence>
<dbReference type="CDD" id="cd03113">
    <property type="entry name" value="CTPS_N"/>
    <property type="match status" value="1"/>
</dbReference>
<dbReference type="GO" id="GO:0044210">
    <property type="term" value="P:'de novo' CTP biosynthetic process"/>
    <property type="evidence" value="ECO:0007669"/>
    <property type="project" value="UniProtKB-UniRule"/>
</dbReference>
<keyword evidence="8 12" id="KW-0315">Glutamine amidotransferase</keyword>
<dbReference type="AlphaFoldDB" id="I1YEX7"/>
<reference evidence="15 16" key="1">
    <citation type="journal article" date="2012" name="J. Bacteriol.">
        <title>Complete genome sequences of Methylophaga sp. strain JAM1 and Methylophaga sp. strain JAM7.</title>
        <authorList>
            <person name="Villeneuve C."/>
            <person name="Martineau C."/>
            <person name="Mauffrey F."/>
            <person name="Villemur R."/>
        </authorList>
    </citation>
    <scope>NUCLEOTIDE SEQUENCE [LARGE SCALE GENOMIC DNA]</scope>
    <source>
        <strain evidence="15 16">JAM7</strain>
    </source>
</reference>
<feature type="active site" description="Nucleophile; for glutamine hydrolysis" evidence="12">
    <location>
        <position position="378"/>
    </location>
</feature>
<evidence type="ECO:0000256" key="12">
    <source>
        <dbReference type="HAMAP-Rule" id="MF_01227"/>
    </source>
</evidence>
<feature type="binding site" evidence="12">
    <location>
        <position position="13"/>
    </location>
    <ligand>
        <name>UTP</name>
        <dbReference type="ChEBI" id="CHEBI:46398"/>
    </ligand>
</feature>
<comment type="miscellaneous">
    <text evidence="12">CTPSs have evolved a hybrid strategy for distinguishing between UTP and CTP. The overlapping regions of the product feedback inhibitory and substrate sites recognize a common feature in both compounds, the triphosphate moiety. To differentiate isosteric substrate and product pyrimidine rings, an additional pocket far from the expected kinase/ligase catalytic site, specifically recognizes the cytosine and ribose portions of the product inhibitor.</text>
</comment>
<feature type="binding site" evidence="12">
    <location>
        <position position="71"/>
    </location>
    <ligand>
        <name>ATP</name>
        <dbReference type="ChEBI" id="CHEBI:30616"/>
    </ligand>
</feature>
<dbReference type="UniPathway" id="UPA00159">
    <property type="reaction ID" value="UER00277"/>
</dbReference>
<dbReference type="PATRIC" id="fig|754477.3.peg.289"/>
<dbReference type="InterPro" id="IPR017926">
    <property type="entry name" value="GATASE"/>
</dbReference>
<comment type="catalytic activity">
    <reaction evidence="12">
        <text>UTP + NH4(+) + ATP = CTP + ADP + phosphate + 2 H(+)</text>
        <dbReference type="Rhea" id="RHEA:16597"/>
        <dbReference type="ChEBI" id="CHEBI:15378"/>
        <dbReference type="ChEBI" id="CHEBI:28938"/>
        <dbReference type="ChEBI" id="CHEBI:30616"/>
        <dbReference type="ChEBI" id="CHEBI:37563"/>
        <dbReference type="ChEBI" id="CHEBI:43474"/>
        <dbReference type="ChEBI" id="CHEBI:46398"/>
        <dbReference type="ChEBI" id="CHEBI:456216"/>
    </reaction>
</comment>
<dbReference type="EC" id="6.3.4.2" evidence="12"/>
<feature type="active site" evidence="12">
    <location>
        <position position="516"/>
    </location>
</feature>
<keyword evidence="16" id="KW-1185">Reference proteome</keyword>
<feature type="binding site" evidence="12">
    <location>
        <position position="222"/>
    </location>
    <ligand>
        <name>UTP</name>
        <dbReference type="ChEBI" id="CHEBI:46398"/>
    </ligand>
</feature>
<dbReference type="GO" id="GO:0097268">
    <property type="term" value="C:cytoophidium"/>
    <property type="evidence" value="ECO:0007669"/>
    <property type="project" value="UniProtKB-ARBA"/>
</dbReference>
<dbReference type="GO" id="GO:0005524">
    <property type="term" value="F:ATP binding"/>
    <property type="evidence" value="ECO:0007669"/>
    <property type="project" value="UniProtKB-KW"/>
</dbReference>
<feature type="domain" description="CTP synthase N-terminal" evidence="14">
    <location>
        <begin position="3"/>
        <end position="265"/>
    </location>
</feature>
<dbReference type="PROSITE" id="PS51273">
    <property type="entry name" value="GATASE_TYPE_1"/>
    <property type="match status" value="1"/>
</dbReference>
<dbReference type="InterPro" id="IPR033828">
    <property type="entry name" value="GATase1_CTP_Synthase"/>
</dbReference>
<dbReference type="RefSeq" id="WP_014702920.1">
    <property type="nucleotide sequence ID" value="NC_017856.1"/>
</dbReference>
<keyword evidence="7 12" id="KW-0460">Magnesium</keyword>
<dbReference type="STRING" id="754477.Q7C_291"/>
<feature type="binding site" evidence="12">
    <location>
        <begin position="146"/>
        <end position="148"/>
    </location>
    <ligand>
        <name>CTP</name>
        <dbReference type="ChEBI" id="CHEBI:37563"/>
        <note>allosteric inhibitor</note>
    </ligand>
</feature>
<dbReference type="PANTHER" id="PTHR11550:SF0">
    <property type="entry name" value="CTP SYNTHASE-RELATED"/>
    <property type="match status" value="1"/>
</dbReference>
<feature type="binding site" evidence="12">
    <location>
        <position position="402"/>
    </location>
    <ligand>
        <name>L-glutamine</name>
        <dbReference type="ChEBI" id="CHEBI:58359"/>
    </ligand>
</feature>
<protein>
    <recommendedName>
        <fullName evidence="12">CTP synthase</fullName>
        <ecNumber evidence="12">6.3.4.2</ecNumber>
    </recommendedName>
    <alternativeName>
        <fullName evidence="12">Cytidine 5'-triphosphate synthase</fullName>
    </alternativeName>
    <alternativeName>
        <fullName evidence="12">Cytidine triphosphate synthetase</fullName>
        <shortName evidence="12">CTP synthetase</shortName>
        <shortName evidence="12">CTPS</shortName>
    </alternativeName>
    <alternativeName>
        <fullName evidence="12">UTP--ammonia ligase</fullName>
    </alternativeName>
</protein>
<dbReference type="HOGENOM" id="CLU_011675_5_0_6"/>
<dbReference type="NCBIfam" id="TIGR00337">
    <property type="entry name" value="PyrG"/>
    <property type="match status" value="1"/>
</dbReference>
<organism evidence="15 16">
    <name type="scientific">Methylophaga frappieri (strain ATCC BAA-2434 / DSM 25690 / JAM7)</name>
    <dbReference type="NCBI Taxonomy" id="754477"/>
    <lineage>
        <taxon>Bacteria</taxon>
        <taxon>Pseudomonadati</taxon>
        <taxon>Pseudomonadota</taxon>
        <taxon>Gammaproteobacteria</taxon>
        <taxon>Thiotrichales</taxon>
        <taxon>Piscirickettsiaceae</taxon>
        <taxon>Methylophaga</taxon>
    </lineage>
</organism>
<dbReference type="NCBIfam" id="NF003792">
    <property type="entry name" value="PRK05380.1"/>
    <property type="match status" value="1"/>
</dbReference>
<accession>I1YEX7</accession>
<keyword evidence="3 12" id="KW-0436">Ligase</keyword>
<feature type="binding site" evidence="12">
    <location>
        <begin position="379"/>
        <end position="382"/>
    </location>
    <ligand>
        <name>L-glutamine</name>
        <dbReference type="ChEBI" id="CHEBI:58359"/>
    </ligand>
</feature>
<feature type="binding site" evidence="12">
    <location>
        <begin position="14"/>
        <end position="19"/>
    </location>
    <ligand>
        <name>ATP</name>
        <dbReference type="ChEBI" id="CHEBI:30616"/>
    </ligand>
</feature>
<comment type="function">
    <text evidence="11 12">Catalyzes the ATP-dependent amination of UTP to CTP with either L-glutamine or ammonia as the source of nitrogen. Regulates intracellular CTP levels through interactions with the four ribonucleotide triphosphates.</text>
</comment>
<feature type="binding site" evidence="12">
    <location>
        <position position="351"/>
    </location>
    <ligand>
        <name>L-glutamine</name>
        <dbReference type="ChEBI" id="CHEBI:58359"/>
    </ligand>
</feature>
<evidence type="ECO:0000256" key="6">
    <source>
        <dbReference type="ARBA" id="ARBA00022840"/>
    </source>
</evidence>
<comment type="subunit">
    <text evidence="12">Homotetramer.</text>
</comment>
<feature type="region of interest" description="Amidoligase domain" evidence="12">
    <location>
        <begin position="1"/>
        <end position="265"/>
    </location>
</feature>
<dbReference type="Proteomes" id="UP000009145">
    <property type="component" value="Chromosome"/>
</dbReference>
<feature type="binding site" evidence="12">
    <location>
        <position position="222"/>
    </location>
    <ligand>
        <name>CTP</name>
        <dbReference type="ChEBI" id="CHEBI:37563"/>
        <note>allosteric inhibitor</note>
    </ligand>
</feature>
<evidence type="ECO:0000256" key="4">
    <source>
        <dbReference type="ARBA" id="ARBA00022723"/>
    </source>
</evidence>
<dbReference type="InterPro" id="IPR004468">
    <property type="entry name" value="CTP_synthase"/>
</dbReference>
<keyword evidence="6 12" id="KW-0067">ATP-binding</keyword>
<dbReference type="eggNOG" id="COG0504">
    <property type="taxonomic scope" value="Bacteria"/>
</dbReference>
<dbReference type="CDD" id="cd01746">
    <property type="entry name" value="GATase1_CTP_Synthase"/>
    <property type="match status" value="1"/>
</dbReference>
<feature type="active site" evidence="12">
    <location>
        <position position="514"/>
    </location>
</feature>